<reference evidence="1 2" key="1">
    <citation type="journal article" date="2006" name="Genome Biol.">
        <title>Genomic analysis reveals that Pseudomonas aeruginosa virulence is combinatorial.</title>
        <authorList>
            <person name="Lee D.G."/>
            <person name="Urbach J.M."/>
            <person name="Wu G."/>
            <person name="Liberati N.T."/>
            <person name="Feinbaum R.L."/>
            <person name="Miyata S."/>
            <person name="Diggins L.T."/>
            <person name="He J."/>
            <person name="Saucier M."/>
            <person name="Deziel E."/>
            <person name="Friedman L."/>
            <person name="Li L."/>
            <person name="Grills G."/>
            <person name="Montgomery K."/>
            <person name="Kucherlapati R."/>
            <person name="Rahme L.G."/>
            <person name="Ausubel F.M."/>
        </authorList>
    </citation>
    <scope>NUCLEOTIDE SEQUENCE [LARGE SCALE GENOMIC DNA]</scope>
    <source>
        <strain evidence="1 2">UCBPP-PA14</strain>
    </source>
</reference>
<evidence type="ECO:0008006" key="3">
    <source>
        <dbReference type="Google" id="ProtNLM"/>
    </source>
</evidence>
<organism evidence="1 2">
    <name type="scientific">Pseudomonas aeruginosa (strain UCBPP-PA14)</name>
    <dbReference type="NCBI Taxonomy" id="208963"/>
    <lineage>
        <taxon>Bacteria</taxon>
        <taxon>Pseudomonadati</taxon>
        <taxon>Pseudomonadota</taxon>
        <taxon>Gammaproteobacteria</taxon>
        <taxon>Pseudomonadales</taxon>
        <taxon>Pseudomonadaceae</taxon>
        <taxon>Pseudomonas</taxon>
    </lineage>
</organism>
<dbReference type="AlphaFoldDB" id="A0A0H2ZLF0"/>
<proteinExistence type="predicted"/>
<dbReference type="HOGENOM" id="CLU_192987_0_0_6"/>
<dbReference type="BioCyc" id="PAER208963:G1G74-680-MONOMER"/>
<gene>
    <name evidence="1" type="ordered locus">PA14_08230</name>
</gene>
<dbReference type="EMBL" id="CP000438">
    <property type="protein sequence ID" value="ABJ15600.1"/>
    <property type="molecule type" value="Genomic_DNA"/>
</dbReference>
<accession>A0A0H2ZLF0</accession>
<name>A0A0H2ZLF0_PSEAB</name>
<dbReference type="KEGG" id="pau:PA14_08230"/>
<dbReference type="RefSeq" id="WP_003113188.1">
    <property type="nucleotide sequence ID" value="NC_008463.1"/>
</dbReference>
<evidence type="ECO:0000313" key="1">
    <source>
        <dbReference type="EMBL" id="ABJ15600.1"/>
    </source>
</evidence>
<evidence type="ECO:0000313" key="2">
    <source>
        <dbReference type="Proteomes" id="UP000000653"/>
    </source>
</evidence>
<protein>
    <recommendedName>
        <fullName evidence="3">Phage protein</fullName>
    </recommendedName>
</protein>
<dbReference type="Proteomes" id="UP000000653">
    <property type="component" value="Chromosome"/>
</dbReference>
<sequence>MLNGVGGSTIAEAKERLSYAEYRAWVAYLNKRGSLHPGHRLELALARIAALLGHALGADADPDAFRPHMALQPLSLHQAMDQWA</sequence>